<gene>
    <name evidence="2" type="ORF">CLV93_11744</name>
</gene>
<accession>A0A2P8C612</accession>
<organism evidence="2 3">
    <name type="scientific">Prolixibacter denitrificans</name>
    <dbReference type="NCBI Taxonomy" id="1541063"/>
    <lineage>
        <taxon>Bacteria</taxon>
        <taxon>Pseudomonadati</taxon>
        <taxon>Bacteroidota</taxon>
        <taxon>Bacteroidia</taxon>
        <taxon>Marinilabiliales</taxon>
        <taxon>Prolixibacteraceae</taxon>
        <taxon>Prolixibacter</taxon>
    </lineage>
</organism>
<evidence type="ECO:0000313" key="2">
    <source>
        <dbReference type="EMBL" id="PSK80400.1"/>
    </source>
</evidence>
<dbReference type="SUPFAM" id="SSF56935">
    <property type="entry name" value="Porins"/>
    <property type="match status" value="1"/>
</dbReference>
<sequence>MKIIRFSLFVLLLAGSKMVMAQSPKQEDFRPHGKAVVQAFSNFTYRLSNFKGKPSFDISRAYLGYEYVFSQRFSGKVIFDAGSPDTSGIKLNAVLKNAYLQYHDNNLKFRFGVIPTSEFRLQEKFWGHRYVARTFMDAYHFGPEADLGASLAWKWSPYVQFDASVLNGEGHQKLQQDSALMYTAGLTIQPMKNLYARFYFDHMKKSVSQNTYSAFLGYAGPKVTAGLEYNYQLAHANVNDQDRSGISLYATMQLKKHSNLFVRYDKLWSKRNDGALDGWDVLADGRLYLAGIEFHPAKGVTISPNMSGWYPVHDTHHIVSRFNLSLQFKF</sequence>
<dbReference type="AlphaFoldDB" id="A0A2P8C612"/>
<reference evidence="2 3" key="1">
    <citation type="submission" date="2018-03" db="EMBL/GenBank/DDBJ databases">
        <title>Genomic Encyclopedia of Archaeal and Bacterial Type Strains, Phase II (KMG-II): from individual species to whole genera.</title>
        <authorList>
            <person name="Goeker M."/>
        </authorList>
    </citation>
    <scope>NUCLEOTIDE SEQUENCE [LARGE SCALE GENOMIC DNA]</scope>
    <source>
        <strain evidence="2 3">DSM 27267</strain>
    </source>
</reference>
<name>A0A2P8C612_9BACT</name>
<dbReference type="InterPro" id="IPR023614">
    <property type="entry name" value="Porin_dom_sf"/>
</dbReference>
<feature type="chain" id="PRO_5015159596" description="Phosphate-selective porin O/P" evidence="1">
    <location>
        <begin position="22"/>
        <end position="330"/>
    </location>
</feature>
<keyword evidence="1" id="KW-0732">Signal</keyword>
<proteinExistence type="predicted"/>
<evidence type="ECO:0008006" key="4">
    <source>
        <dbReference type="Google" id="ProtNLM"/>
    </source>
</evidence>
<feature type="signal peptide" evidence="1">
    <location>
        <begin position="1"/>
        <end position="21"/>
    </location>
</feature>
<evidence type="ECO:0000256" key="1">
    <source>
        <dbReference type="SAM" id="SignalP"/>
    </source>
</evidence>
<evidence type="ECO:0000313" key="3">
    <source>
        <dbReference type="Proteomes" id="UP000240621"/>
    </source>
</evidence>
<dbReference type="Proteomes" id="UP000240621">
    <property type="component" value="Unassembled WGS sequence"/>
</dbReference>
<dbReference type="EMBL" id="PYGC01000017">
    <property type="protein sequence ID" value="PSK80400.1"/>
    <property type="molecule type" value="Genomic_DNA"/>
</dbReference>
<comment type="caution">
    <text evidence="2">The sequence shown here is derived from an EMBL/GenBank/DDBJ whole genome shotgun (WGS) entry which is preliminary data.</text>
</comment>
<dbReference type="OrthoDB" id="1116797at2"/>
<dbReference type="Gene3D" id="2.40.160.10">
    <property type="entry name" value="Porin"/>
    <property type="match status" value="1"/>
</dbReference>
<dbReference type="RefSeq" id="WP_146142093.1">
    <property type="nucleotide sequence ID" value="NZ_BLAU01000001.1"/>
</dbReference>
<protein>
    <recommendedName>
        <fullName evidence="4">Phosphate-selective porin O/P</fullName>
    </recommendedName>
</protein>